<dbReference type="Pfam" id="PF13414">
    <property type="entry name" value="TPR_11"/>
    <property type="match status" value="1"/>
</dbReference>
<feature type="compositionally biased region" description="Basic and acidic residues" evidence="6">
    <location>
        <begin position="227"/>
        <end position="272"/>
    </location>
</feature>
<dbReference type="Gene3D" id="1.10.260.100">
    <property type="match status" value="2"/>
</dbReference>
<dbReference type="EMBL" id="HBKR01036776">
    <property type="protein sequence ID" value="CAE2335637.1"/>
    <property type="molecule type" value="Transcribed_RNA"/>
</dbReference>
<dbReference type="PROSITE" id="PS50005">
    <property type="entry name" value="TPR"/>
    <property type="match status" value="6"/>
</dbReference>
<feature type="repeat" description="TPR" evidence="5">
    <location>
        <begin position="264"/>
        <end position="297"/>
    </location>
</feature>
<dbReference type="PANTHER" id="PTHR22904">
    <property type="entry name" value="TPR REPEAT CONTAINING PROTEIN"/>
    <property type="match status" value="1"/>
</dbReference>
<feature type="domain" description="STI1" evidence="7">
    <location>
        <begin position="528"/>
        <end position="568"/>
    </location>
</feature>
<keyword evidence="2" id="KW-0963">Cytoplasm</keyword>
<dbReference type="SUPFAM" id="SSF48452">
    <property type="entry name" value="TPR-like"/>
    <property type="match status" value="3"/>
</dbReference>
<feature type="domain" description="STI1" evidence="7">
    <location>
        <begin position="142"/>
        <end position="181"/>
    </location>
</feature>
<keyword evidence="3" id="KW-0677">Repeat</keyword>
<feature type="repeat" description="TPR" evidence="5">
    <location>
        <begin position="4"/>
        <end position="37"/>
    </location>
</feature>
<proteinExistence type="predicted"/>
<dbReference type="SMART" id="SM00028">
    <property type="entry name" value="TPR"/>
    <property type="match status" value="9"/>
</dbReference>
<feature type="repeat" description="TPR" evidence="5">
    <location>
        <begin position="72"/>
        <end position="105"/>
    </location>
</feature>
<dbReference type="InterPro" id="IPR019734">
    <property type="entry name" value="TPR_rpt"/>
</dbReference>
<keyword evidence="4 5" id="KW-0802">TPR repeat</keyword>
<dbReference type="Pfam" id="PF17830">
    <property type="entry name" value="STI1-HOP_DP"/>
    <property type="match status" value="2"/>
</dbReference>
<evidence type="ECO:0000256" key="5">
    <source>
        <dbReference type="PROSITE-ProRule" id="PRU00339"/>
    </source>
</evidence>
<dbReference type="FunFam" id="1.25.40.10:FF:000027">
    <property type="entry name" value="stress-induced-phosphoprotein 1 isoform X1"/>
    <property type="match status" value="1"/>
</dbReference>
<dbReference type="Pfam" id="PF13181">
    <property type="entry name" value="TPR_8"/>
    <property type="match status" value="3"/>
</dbReference>
<feature type="repeat" description="TPR" evidence="5">
    <location>
        <begin position="465"/>
        <end position="498"/>
    </location>
</feature>
<accession>A0A7S4PHU2</accession>
<dbReference type="PANTHER" id="PTHR22904:SF523">
    <property type="entry name" value="STRESS-INDUCED-PHOSPHOPROTEIN 1"/>
    <property type="match status" value="1"/>
</dbReference>
<evidence type="ECO:0000256" key="6">
    <source>
        <dbReference type="SAM" id="MobiDB-lite"/>
    </source>
</evidence>
<dbReference type="Pfam" id="PF00515">
    <property type="entry name" value="TPR_1"/>
    <property type="match status" value="1"/>
</dbReference>
<dbReference type="Pfam" id="PF13432">
    <property type="entry name" value="TPR_16"/>
    <property type="match status" value="1"/>
</dbReference>
<evidence type="ECO:0000256" key="3">
    <source>
        <dbReference type="ARBA" id="ARBA00022737"/>
    </source>
</evidence>
<protein>
    <recommendedName>
        <fullName evidence="7">STI1 domain-containing protein</fullName>
    </recommendedName>
</protein>
<dbReference type="InterPro" id="IPR041243">
    <property type="entry name" value="STI1/HOP_DP"/>
</dbReference>
<dbReference type="AlphaFoldDB" id="A0A7S4PHU2"/>
<dbReference type="InterPro" id="IPR011990">
    <property type="entry name" value="TPR-like_helical_dom_sf"/>
</dbReference>
<feature type="repeat" description="TPR" evidence="5">
    <location>
        <begin position="397"/>
        <end position="430"/>
    </location>
</feature>
<evidence type="ECO:0000313" key="8">
    <source>
        <dbReference type="EMBL" id="CAE2335637.1"/>
    </source>
</evidence>
<dbReference type="GO" id="GO:0005737">
    <property type="term" value="C:cytoplasm"/>
    <property type="evidence" value="ECO:0007669"/>
    <property type="project" value="UniProtKB-SubCell"/>
</dbReference>
<evidence type="ECO:0000256" key="2">
    <source>
        <dbReference type="ARBA" id="ARBA00022490"/>
    </source>
</evidence>
<reference evidence="8" key="1">
    <citation type="submission" date="2021-01" db="EMBL/GenBank/DDBJ databases">
        <authorList>
            <person name="Corre E."/>
            <person name="Pelletier E."/>
            <person name="Niang G."/>
            <person name="Scheremetjew M."/>
            <person name="Finn R."/>
            <person name="Kale V."/>
            <person name="Holt S."/>
            <person name="Cochrane G."/>
            <person name="Meng A."/>
            <person name="Brown T."/>
            <person name="Cohen L."/>
        </authorList>
    </citation>
    <scope>NUCLEOTIDE SEQUENCE</scope>
    <source>
        <strain evidence="8">SoJaBio B1-5/56/2</strain>
    </source>
</reference>
<dbReference type="InterPro" id="IPR006636">
    <property type="entry name" value="STI1_HS-bd"/>
</dbReference>
<organism evidence="8">
    <name type="scientific">Paramoeba aestuarina</name>
    <dbReference type="NCBI Taxonomy" id="180227"/>
    <lineage>
        <taxon>Eukaryota</taxon>
        <taxon>Amoebozoa</taxon>
        <taxon>Discosea</taxon>
        <taxon>Flabellinia</taxon>
        <taxon>Dactylopodida</taxon>
        <taxon>Paramoebidae</taxon>
        <taxon>Paramoeba</taxon>
    </lineage>
</organism>
<comment type="subcellular location">
    <subcellularLocation>
        <location evidence="1">Cytoplasm</location>
    </subcellularLocation>
</comment>
<feature type="repeat" description="TPR" evidence="5">
    <location>
        <begin position="431"/>
        <end position="464"/>
    </location>
</feature>
<dbReference type="FunFam" id="1.25.40.10:FF:000020">
    <property type="entry name" value="Stress-induced phosphoprotein 1"/>
    <property type="match status" value="1"/>
</dbReference>
<gene>
    <name evidence="8" type="ORF">NAES01612_LOCUS24035</name>
</gene>
<evidence type="ECO:0000256" key="1">
    <source>
        <dbReference type="ARBA" id="ARBA00004496"/>
    </source>
</evidence>
<dbReference type="SMART" id="SM00727">
    <property type="entry name" value="STI1"/>
    <property type="match status" value="2"/>
</dbReference>
<evidence type="ECO:0000259" key="7">
    <source>
        <dbReference type="SMART" id="SM00727"/>
    </source>
</evidence>
<name>A0A7S4PHU2_9EUKA</name>
<dbReference type="GO" id="GO:0051879">
    <property type="term" value="F:Hsp90 protein binding"/>
    <property type="evidence" value="ECO:0007669"/>
    <property type="project" value="TreeGrafter"/>
</dbReference>
<sequence length="577" mass="64644">MSTSEELKALGNKAFVAKDYEAAIGHYTAAIEKDPSNHALFSNRSACYASLRKLDQALADGEKTIQIKPDFWKGYTRKATPLFMMERYEEAKAAYEDGLKIDPNNATLLKGIEDCDKALASSANASPFGGMGGMPGLDNLFGPDTIDRIRADPALAPHLNDPAFVEKINKLIADPKGSMALLNEDPRMMNVFLSLMKTRFKDLGIGDPTAGGAPPASSPSPSPSQENKQEKKEDKKEDKKEEEKEKEKEKEAEPMEVDSDKKAAEAAKEKGNEAYKAKKFDEALGHYSEAISLDEQNIVYYLNRAAVYMAQKDYDKCAAECDLALANGKNRDFKQMGKALHRKGKALLKKGDYAAAEAALEQSLTNSRNADVLKDKQLATKLKKKKEEEAYFDDDKALEAKQRGNDFFGKHQYPEAVKEYEEAIKRNPKDKTLYSNRAAAYTKLMAYTDALKDCEKCIELDPQFIKGYTRKATVHFMMKDYHKALKEYERAMNVDANNQDVVRGYSQTLQKIQETRGDKDRSERALQDPEIQEILREDQVQSVLQLLKNDPAAAQRAIQSNRELSRKFNVLMSAGLV</sequence>
<feature type="region of interest" description="Disordered" evidence="6">
    <location>
        <begin position="204"/>
        <end position="272"/>
    </location>
</feature>
<evidence type="ECO:0000256" key="4">
    <source>
        <dbReference type="ARBA" id="ARBA00022803"/>
    </source>
</evidence>
<dbReference type="Gene3D" id="1.25.40.10">
    <property type="entry name" value="Tetratricopeptide repeat domain"/>
    <property type="match status" value="3"/>
</dbReference>